<dbReference type="EMBL" id="VDDA01000062">
    <property type="protein sequence ID" value="TNC05415.1"/>
    <property type="molecule type" value="Genomic_DNA"/>
</dbReference>
<organism evidence="2 3">
    <name type="scientific">Methylobacterium terricola</name>
    <dbReference type="NCBI Taxonomy" id="2583531"/>
    <lineage>
        <taxon>Bacteria</taxon>
        <taxon>Pseudomonadati</taxon>
        <taxon>Pseudomonadota</taxon>
        <taxon>Alphaproteobacteria</taxon>
        <taxon>Hyphomicrobiales</taxon>
        <taxon>Methylobacteriaceae</taxon>
        <taxon>Methylobacterium</taxon>
    </lineage>
</organism>
<comment type="caution">
    <text evidence="2">The sequence shown here is derived from an EMBL/GenBank/DDBJ whole genome shotgun (WGS) entry which is preliminary data.</text>
</comment>
<evidence type="ECO:0000313" key="3">
    <source>
        <dbReference type="Proteomes" id="UP000305267"/>
    </source>
</evidence>
<evidence type="ECO:0000313" key="2">
    <source>
        <dbReference type="EMBL" id="TNC05415.1"/>
    </source>
</evidence>
<name>A0A5C4L616_9HYPH</name>
<keyword evidence="1" id="KW-0233">DNA recombination</keyword>
<accession>A0A5C4L616</accession>
<dbReference type="Proteomes" id="UP000305267">
    <property type="component" value="Unassembled WGS sequence"/>
</dbReference>
<evidence type="ECO:0000256" key="1">
    <source>
        <dbReference type="ARBA" id="ARBA00023172"/>
    </source>
</evidence>
<gene>
    <name evidence="2" type="ORF">FF100_35780</name>
</gene>
<protein>
    <submittedName>
        <fullName evidence="2">DNA recombinase</fullName>
    </submittedName>
</protein>
<dbReference type="Gene3D" id="1.10.443.10">
    <property type="entry name" value="Intergrase catalytic core"/>
    <property type="match status" value="1"/>
</dbReference>
<sequence length="100" mass="10654">MGEGPCSGRCRDRAGSNANPARLIIQAVADIVKKYATAARLDASAFGTHSPRASYITTAAERGAVAYRFMDQSGRRDTRTVVGYIRRASAFKGHSGSGFL</sequence>
<reference evidence="2 3" key="1">
    <citation type="submission" date="2019-06" db="EMBL/GenBank/DDBJ databases">
        <title>Genome of Methylobacterium sp. 17Sr1-39.</title>
        <authorList>
            <person name="Seo T."/>
        </authorList>
    </citation>
    <scope>NUCLEOTIDE SEQUENCE [LARGE SCALE GENOMIC DNA]</scope>
    <source>
        <strain evidence="2 3">17Sr1-39</strain>
    </source>
</reference>
<dbReference type="GO" id="GO:0006310">
    <property type="term" value="P:DNA recombination"/>
    <property type="evidence" value="ECO:0007669"/>
    <property type="project" value="UniProtKB-KW"/>
</dbReference>
<proteinExistence type="predicted"/>
<dbReference type="OrthoDB" id="5513193at2"/>
<dbReference type="InterPro" id="IPR011010">
    <property type="entry name" value="DNA_brk_join_enz"/>
</dbReference>
<keyword evidence="3" id="KW-1185">Reference proteome</keyword>
<dbReference type="GO" id="GO:0015074">
    <property type="term" value="P:DNA integration"/>
    <property type="evidence" value="ECO:0007669"/>
    <property type="project" value="InterPro"/>
</dbReference>
<dbReference type="AlphaFoldDB" id="A0A5C4L616"/>
<dbReference type="SUPFAM" id="SSF56349">
    <property type="entry name" value="DNA breaking-rejoining enzymes"/>
    <property type="match status" value="1"/>
</dbReference>
<dbReference type="GO" id="GO:0003677">
    <property type="term" value="F:DNA binding"/>
    <property type="evidence" value="ECO:0007669"/>
    <property type="project" value="InterPro"/>
</dbReference>
<dbReference type="InterPro" id="IPR013762">
    <property type="entry name" value="Integrase-like_cat_sf"/>
</dbReference>